<dbReference type="EMBL" id="JACGWN010000007">
    <property type="protein sequence ID" value="KAL0444571.1"/>
    <property type="molecule type" value="Genomic_DNA"/>
</dbReference>
<evidence type="ECO:0000256" key="1">
    <source>
        <dbReference type="SAM" id="MobiDB-lite"/>
    </source>
</evidence>
<name>A0AAW2WV18_9LAMI</name>
<accession>A0AAW2WV18</accession>
<evidence type="ECO:0000313" key="3">
    <source>
        <dbReference type="EMBL" id="KAL0444571.1"/>
    </source>
</evidence>
<feature type="domain" description="Retrotransposon gag" evidence="2">
    <location>
        <begin position="43"/>
        <end position="106"/>
    </location>
</feature>
<gene>
    <name evidence="3" type="ORF">Slati_2179800</name>
</gene>
<comment type="caution">
    <text evidence="3">The sequence shown here is derived from an EMBL/GenBank/DDBJ whole genome shotgun (WGS) entry which is preliminary data.</text>
</comment>
<dbReference type="AlphaFoldDB" id="A0AAW2WV18"/>
<feature type="region of interest" description="Disordered" evidence="1">
    <location>
        <begin position="140"/>
        <end position="195"/>
    </location>
</feature>
<reference evidence="3" key="1">
    <citation type="submission" date="2020-06" db="EMBL/GenBank/DDBJ databases">
        <authorList>
            <person name="Li T."/>
            <person name="Hu X."/>
            <person name="Zhang T."/>
            <person name="Song X."/>
            <person name="Zhang H."/>
            <person name="Dai N."/>
            <person name="Sheng W."/>
            <person name="Hou X."/>
            <person name="Wei L."/>
        </authorList>
    </citation>
    <scope>NUCLEOTIDE SEQUENCE</scope>
    <source>
        <strain evidence="3">KEN1</strain>
        <tissue evidence="3">Leaf</tissue>
    </source>
</reference>
<reference evidence="3" key="2">
    <citation type="journal article" date="2024" name="Plant">
        <title>Genomic evolution and insights into agronomic trait innovations of Sesamum species.</title>
        <authorList>
            <person name="Miao H."/>
            <person name="Wang L."/>
            <person name="Qu L."/>
            <person name="Liu H."/>
            <person name="Sun Y."/>
            <person name="Le M."/>
            <person name="Wang Q."/>
            <person name="Wei S."/>
            <person name="Zheng Y."/>
            <person name="Lin W."/>
            <person name="Duan Y."/>
            <person name="Cao H."/>
            <person name="Xiong S."/>
            <person name="Wang X."/>
            <person name="Wei L."/>
            <person name="Li C."/>
            <person name="Ma Q."/>
            <person name="Ju M."/>
            <person name="Zhao R."/>
            <person name="Li G."/>
            <person name="Mu C."/>
            <person name="Tian Q."/>
            <person name="Mei H."/>
            <person name="Zhang T."/>
            <person name="Gao T."/>
            <person name="Zhang H."/>
        </authorList>
    </citation>
    <scope>NUCLEOTIDE SEQUENCE</scope>
    <source>
        <strain evidence="3">KEN1</strain>
    </source>
</reference>
<proteinExistence type="predicted"/>
<organism evidence="3">
    <name type="scientific">Sesamum latifolium</name>
    <dbReference type="NCBI Taxonomy" id="2727402"/>
    <lineage>
        <taxon>Eukaryota</taxon>
        <taxon>Viridiplantae</taxon>
        <taxon>Streptophyta</taxon>
        <taxon>Embryophyta</taxon>
        <taxon>Tracheophyta</taxon>
        <taxon>Spermatophyta</taxon>
        <taxon>Magnoliopsida</taxon>
        <taxon>eudicotyledons</taxon>
        <taxon>Gunneridae</taxon>
        <taxon>Pentapetalae</taxon>
        <taxon>asterids</taxon>
        <taxon>lamiids</taxon>
        <taxon>Lamiales</taxon>
        <taxon>Pedaliaceae</taxon>
        <taxon>Sesamum</taxon>
    </lineage>
</organism>
<feature type="compositionally biased region" description="Basic and acidic residues" evidence="1">
    <location>
        <begin position="167"/>
        <end position="187"/>
    </location>
</feature>
<protein>
    <recommendedName>
        <fullName evidence="2">Retrotransposon gag domain-containing protein</fullName>
    </recommendedName>
</protein>
<sequence>MQLFYMGTRTGSNVAFLSVPSLELPSNVSISCLRERSEVSRSFDLFFLHQFVSSRKIRKTKYSLFFVRQKENEPLKEYLQKFNAAALEVPSVTQEVKASACSQGLLDGDFFKSLANKPVFKFDTLLARAGKYINLEDAQAVKKESHGEKKNKTKEEIPSKKPQTNFWDKKPPLPESERSIHSPDHTSHPSPYGYRRKRAYWLDPNHGRIVPSTPS</sequence>
<dbReference type="InterPro" id="IPR005162">
    <property type="entry name" value="Retrotrans_gag_dom"/>
</dbReference>
<feature type="compositionally biased region" description="Basic and acidic residues" evidence="1">
    <location>
        <begin position="140"/>
        <end position="159"/>
    </location>
</feature>
<dbReference type="Pfam" id="PF03732">
    <property type="entry name" value="Retrotrans_gag"/>
    <property type="match status" value="1"/>
</dbReference>
<evidence type="ECO:0000259" key="2">
    <source>
        <dbReference type="Pfam" id="PF03732"/>
    </source>
</evidence>